<protein>
    <submittedName>
        <fullName evidence="2">Uncharacterized protein</fullName>
    </submittedName>
</protein>
<feature type="non-terminal residue" evidence="2">
    <location>
        <position position="79"/>
    </location>
</feature>
<dbReference type="HOGENOM" id="CLU_2612571_0_0_1"/>
<dbReference type="EMBL" id="JH930477">
    <property type="protein sequence ID" value="EKM51394.1"/>
    <property type="molecule type" value="Genomic_DNA"/>
</dbReference>
<proteinExistence type="predicted"/>
<keyword evidence="3" id="KW-1185">Reference proteome</keyword>
<dbReference type="RefSeq" id="XP_007400535.1">
    <property type="nucleotide sequence ID" value="XM_007400473.1"/>
</dbReference>
<accession>K5VXS4</accession>
<dbReference type="InParanoid" id="K5VXS4"/>
<dbReference type="KEGG" id="pco:PHACADRAFT_213229"/>
<reference evidence="2 3" key="1">
    <citation type="journal article" date="2012" name="BMC Genomics">
        <title>Comparative genomics of the white-rot fungi, Phanerochaete carnosa and P. chrysosporium, to elucidate the genetic basis of the distinct wood types they colonize.</title>
        <authorList>
            <person name="Suzuki H."/>
            <person name="MacDonald J."/>
            <person name="Syed K."/>
            <person name="Salamov A."/>
            <person name="Hori C."/>
            <person name="Aerts A."/>
            <person name="Henrissat B."/>
            <person name="Wiebenga A."/>
            <person name="vanKuyk P.A."/>
            <person name="Barry K."/>
            <person name="Lindquist E."/>
            <person name="LaButti K."/>
            <person name="Lapidus A."/>
            <person name="Lucas S."/>
            <person name="Coutinho P."/>
            <person name="Gong Y."/>
            <person name="Samejima M."/>
            <person name="Mahadevan R."/>
            <person name="Abou-Zaid M."/>
            <person name="de Vries R.P."/>
            <person name="Igarashi K."/>
            <person name="Yadav J.S."/>
            <person name="Grigoriev I.V."/>
            <person name="Master E.R."/>
        </authorList>
    </citation>
    <scope>NUCLEOTIDE SEQUENCE [LARGE SCALE GENOMIC DNA]</scope>
    <source>
        <strain evidence="2 3">HHB-10118-sp</strain>
    </source>
</reference>
<gene>
    <name evidence="2" type="ORF">PHACADRAFT_213229</name>
</gene>
<sequence length="79" mass="8098">MKVQPRVNDREATAASAEVSPAPASDELLEDHASEGEPVSGISTRQVVHATAGQTARVDDVALAGTITDSSGARKNLSV</sequence>
<name>K5VXS4_PHACS</name>
<organism evidence="2 3">
    <name type="scientific">Phanerochaete carnosa (strain HHB-10118-sp)</name>
    <name type="common">White-rot fungus</name>
    <name type="synonym">Peniophora carnosa</name>
    <dbReference type="NCBI Taxonomy" id="650164"/>
    <lineage>
        <taxon>Eukaryota</taxon>
        <taxon>Fungi</taxon>
        <taxon>Dikarya</taxon>
        <taxon>Basidiomycota</taxon>
        <taxon>Agaricomycotina</taxon>
        <taxon>Agaricomycetes</taxon>
        <taxon>Polyporales</taxon>
        <taxon>Phanerochaetaceae</taxon>
        <taxon>Phanerochaete</taxon>
    </lineage>
</organism>
<evidence type="ECO:0000313" key="2">
    <source>
        <dbReference type="EMBL" id="EKM51394.1"/>
    </source>
</evidence>
<dbReference type="Proteomes" id="UP000008370">
    <property type="component" value="Unassembled WGS sequence"/>
</dbReference>
<dbReference type="GeneID" id="18913351"/>
<dbReference type="AlphaFoldDB" id="K5VXS4"/>
<feature type="compositionally biased region" description="Low complexity" evidence="1">
    <location>
        <begin position="13"/>
        <end position="25"/>
    </location>
</feature>
<evidence type="ECO:0000256" key="1">
    <source>
        <dbReference type="SAM" id="MobiDB-lite"/>
    </source>
</evidence>
<feature type="region of interest" description="Disordered" evidence="1">
    <location>
        <begin position="1"/>
        <end position="43"/>
    </location>
</feature>
<evidence type="ECO:0000313" key="3">
    <source>
        <dbReference type="Proteomes" id="UP000008370"/>
    </source>
</evidence>